<dbReference type="Proteomes" id="UP000285310">
    <property type="component" value="Unassembled WGS sequence"/>
</dbReference>
<sequence length="405" mass="43027">MSASATSKRLCVFTSALGGGGVQRSMRQLASGLAARGYTVDLVVCHGDRQLARELAAAHVNVVVLRPSWPGVGRLLALKADPLALGLLGSTVLWPLKTWRKLAYLAALRDHLRQHPPVGLLSAMTQCNLVALWAHRLAGCPGRVVVSERNMLSAFITRHADKWRWQYLAPLVAHAYQRADAIVAVSQAVADDLAHTTGLAHAAIVTAPNPVIDDVLRGDVAEARRGPHLASPKPTVLGVGRLVDQKDPMTLLRAFARVRRHRSARLVLIGEGDQRPALLAEAAALGIAEDVSLPGWDERPFHAMAMADVFVLASRWEGLPGVLIQALACGCPVVATDAPGGSAEILAHGRYGHLVPVGDVEAMAQAIEASLDAPGDRAARLARAEDYSVERATAVYAALLDPGLI</sequence>
<dbReference type="PANTHER" id="PTHR12526">
    <property type="entry name" value="GLYCOSYLTRANSFERASE"/>
    <property type="match status" value="1"/>
</dbReference>
<dbReference type="Pfam" id="PF13692">
    <property type="entry name" value="Glyco_trans_1_4"/>
    <property type="match status" value="1"/>
</dbReference>
<evidence type="ECO:0000313" key="5">
    <source>
        <dbReference type="Proteomes" id="UP000285310"/>
    </source>
</evidence>
<gene>
    <name evidence="4" type="ORF">SAJA_07900</name>
</gene>
<dbReference type="PANTHER" id="PTHR12526:SF510">
    <property type="entry name" value="D-INOSITOL 3-PHOSPHATE GLYCOSYLTRANSFERASE"/>
    <property type="match status" value="1"/>
</dbReference>
<keyword evidence="5" id="KW-1185">Reference proteome</keyword>
<dbReference type="EMBL" id="AYKG01000021">
    <property type="protein sequence ID" value="ROO28455.1"/>
    <property type="molecule type" value="Genomic_DNA"/>
</dbReference>
<evidence type="ECO:0000259" key="3">
    <source>
        <dbReference type="Pfam" id="PF13439"/>
    </source>
</evidence>
<dbReference type="Gene3D" id="3.40.50.2000">
    <property type="entry name" value="Glycogen Phosphorylase B"/>
    <property type="match status" value="2"/>
</dbReference>
<evidence type="ECO:0000313" key="4">
    <source>
        <dbReference type="EMBL" id="ROO28455.1"/>
    </source>
</evidence>
<dbReference type="AlphaFoldDB" id="A0A423PS74"/>
<feature type="domain" description="Glycosyltransferase subfamily 4-like N-terminal" evidence="3">
    <location>
        <begin position="50"/>
        <end position="211"/>
    </location>
</feature>
<dbReference type="SUPFAM" id="SSF53756">
    <property type="entry name" value="UDP-Glycosyltransferase/glycogen phosphorylase"/>
    <property type="match status" value="1"/>
</dbReference>
<dbReference type="OrthoDB" id="5290958at2"/>
<dbReference type="InParanoid" id="A0A423PS74"/>
<dbReference type="Pfam" id="PF13439">
    <property type="entry name" value="Glyco_transf_4"/>
    <property type="match status" value="1"/>
</dbReference>
<accession>A0A423PS74</accession>
<organism evidence="4 5">
    <name type="scientific">Salinisphaera japonica YTM-1</name>
    <dbReference type="NCBI Taxonomy" id="1209778"/>
    <lineage>
        <taxon>Bacteria</taxon>
        <taxon>Pseudomonadati</taxon>
        <taxon>Pseudomonadota</taxon>
        <taxon>Gammaproteobacteria</taxon>
        <taxon>Salinisphaerales</taxon>
        <taxon>Salinisphaeraceae</taxon>
        <taxon>Salinisphaera</taxon>
    </lineage>
</organism>
<protein>
    <submittedName>
        <fullName evidence="4">Glycosyltransferase family 1</fullName>
    </submittedName>
</protein>
<name>A0A423PS74_9GAMM</name>
<keyword evidence="1" id="KW-0328">Glycosyltransferase</keyword>
<dbReference type="FunCoup" id="A0A423PS74">
    <property type="interactions" value="38"/>
</dbReference>
<evidence type="ECO:0000256" key="1">
    <source>
        <dbReference type="ARBA" id="ARBA00022676"/>
    </source>
</evidence>
<evidence type="ECO:0000256" key="2">
    <source>
        <dbReference type="ARBA" id="ARBA00022679"/>
    </source>
</evidence>
<reference evidence="4 5" key="1">
    <citation type="submission" date="2013-10" db="EMBL/GenBank/DDBJ databases">
        <title>Salinisphaera japonica YTM-1 Genome Sequencing.</title>
        <authorList>
            <person name="Lai Q."/>
            <person name="Li C."/>
            <person name="Shao Z."/>
        </authorList>
    </citation>
    <scope>NUCLEOTIDE SEQUENCE [LARGE SCALE GENOMIC DNA]</scope>
    <source>
        <strain evidence="4 5">YTM-1</strain>
    </source>
</reference>
<dbReference type="CDD" id="cd03811">
    <property type="entry name" value="GT4_GT28_WabH-like"/>
    <property type="match status" value="1"/>
</dbReference>
<keyword evidence="2 4" id="KW-0808">Transferase</keyword>
<dbReference type="GO" id="GO:0016757">
    <property type="term" value="F:glycosyltransferase activity"/>
    <property type="evidence" value="ECO:0007669"/>
    <property type="project" value="UniProtKB-KW"/>
</dbReference>
<dbReference type="InterPro" id="IPR028098">
    <property type="entry name" value="Glyco_trans_4-like_N"/>
</dbReference>
<comment type="caution">
    <text evidence="4">The sequence shown here is derived from an EMBL/GenBank/DDBJ whole genome shotgun (WGS) entry which is preliminary data.</text>
</comment>
<proteinExistence type="predicted"/>